<accession>A0A7W0C9X5</accession>
<dbReference type="AlphaFoldDB" id="A0A7W0C9X5"/>
<evidence type="ECO:0008006" key="3">
    <source>
        <dbReference type="Google" id="ProtNLM"/>
    </source>
</evidence>
<gene>
    <name evidence="1" type="ORF">HNR65_002196</name>
</gene>
<reference evidence="1 2" key="1">
    <citation type="submission" date="2020-07" db="EMBL/GenBank/DDBJ databases">
        <title>Genomic Encyclopedia of Type Strains, Phase IV (KMG-IV): sequencing the most valuable type-strain genomes for metagenomic binning, comparative biology and taxonomic classification.</title>
        <authorList>
            <person name="Goeker M."/>
        </authorList>
    </citation>
    <scope>NUCLEOTIDE SEQUENCE [LARGE SCALE GENOMIC DNA]</scope>
    <source>
        <strain evidence="1 2">DSM 17721</strain>
    </source>
</reference>
<evidence type="ECO:0000313" key="1">
    <source>
        <dbReference type="EMBL" id="MBA2881865.1"/>
    </source>
</evidence>
<keyword evidence="2" id="KW-1185">Reference proteome</keyword>
<proteinExistence type="predicted"/>
<comment type="caution">
    <text evidence="1">The sequence shown here is derived from an EMBL/GenBank/DDBJ whole genome shotgun (WGS) entry which is preliminary data.</text>
</comment>
<evidence type="ECO:0000313" key="2">
    <source>
        <dbReference type="Proteomes" id="UP000525298"/>
    </source>
</evidence>
<sequence length="455" mass="52183">MRTLRIFLVYAIFLELAYGLALPIPCTASFADHIFRVGQDQENTSFWTQLPGQLDFTMRTLVYGTYQDVARTTQNPENDFLQIPRYLGNLELRPDIAFSSGRLDLRLKPRMNLRWLAWEEGTREGDEDLEDDWYVNEWLLRLQIDPSLYASYGKENLQWGPSYLFSPSNPFFANNGRLNPIIEIPGMDFARLVWIPRMEWTISLIANTDEGRQEFNSLEFQKTYALKLDYSGHQGSAGLVLSHEEGGEDRIGTFGVWTASDTLLLYTDFNFSRNSNSFYPVPDETSPFNASMQSKNINNSSWKSTAVFGASYTLLFGPTLTLEYLYNEAGYSDEQAELYYQLRKDASEAYTDIESLEGLALMTLGHTADPGIRFFRKNYGILRVNQNNIRNVLNLSFSWIYNIDDSSGIFHSEMEFFVGNHARCFAIGGLYTGEDNEEFGDLLHSFLILGVEYTF</sequence>
<name>A0A7W0C9X5_9BACT</name>
<dbReference type="Proteomes" id="UP000525298">
    <property type="component" value="Unassembled WGS sequence"/>
</dbReference>
<dbReference type="EMBL" id="JACDUS010000005">
    <property type="protein sequence ID" value="MBA2881865.1"/>
    <property type="molecule type" value="Genomic_DNA"/>
</dbReference>
<protein>
    <recommendedName>
        <fullName evidence="3">Alginate export domain-containing protein</fullName>
    </recommendedName>
</protein>
<dbReference type="RefSeq" id="WP_181551509.1">
    <property type="nucleotide sequence ID" value="NZ_JACDUS010000005.1"/>
</dbReference>
<organism evidence="1 2">
    <name type="scientific">Desulfosalsimonas propionicica</name>
    <dbReference type="NCBI Taxonomy" id="332175"/>
    <lineage>
        <taxon>Bacteria</taxon>
        <taxon>Pseudomonadati</taxon>
        <taxon>Thermodesulfobacteriota</taxon>
        <taxon>Desulfobacteria</taxon>
        <taxon>Desulfobacterales</taxon>
        <taxon>Desulfosalsimonadaceae</taxon>
        <taxon>Desulfosalsimonas</taxon>
    </lineage>
</organism>